<accession>A0A5C6B5C6</accession>
<dbReference type="AlphaFoldDB" id="A0A5C6B5C6"/>
<dbReference type="PANTHER" id="PTHR43737">
    <property type="entry name" value="BLL7424 PROTEIN"/>
    <property type="match status" value="1"/>
</dbReference>
<sequence>MFNLGRQSAQHCGGISRRELLRAGSLAALGLSLGDLLRLEATAALRPNAPAKSVILLWLWGGPSHLDTFDLKPNAPLEYRGPYSPIATNVPGIDICEMLPQLARRADKYAIVRSLHCESNDHGIAGTIGLTGAQSGAISLSGQTMPGDLKPAHGAVISKLLGFQPTMPRFVTLGGHLHQGHRRIAGEGGGPLGTLHDPFRLDYDPEAGVKIPQLDLIDGLTPDGLSSRRGLLKAFDEQTRRVENSAEITQLDSFYQQAFSLLTSPDARKVFDLNRESDALRTQYGRFRFGQCCLLSRRLIEQGARFVQVNWSSHVEPVEDRGDGGWDMHDRNFIQFQERHAWMLDQSLSTLLDDLDQRGMLRDTIVVALGEFGRTPKINHKAGRDHWHQCYSALVAGGGIRGGNVVGSSDKHAEHPLSNAVTPADLFTTVLDQMGIGTTQLTTTGLAPLGTPIEELV</sequence>
<organism evidence="1 2">
    <name type="scientific">Symmachiella macrocystis</name>
    <dbReference type="NCBI Taxonomy" id="2527985"/>
    <lineage>
        <taxon>Bacteria</taxon>
        <taxon>Pseudomonadati</taxon>
        <taxon>Planctomycetota</taxon>
        <taxon>Planctomycetia</taxon>
        <taxon>Planctomycetales</taxon>
        <taxon>Planctomycetaceae</taxon>
        <taxon>Symmachiella</taxon>
    </lineage>
</organism>
<proteinExistence type="predicted"/>
<comment type="caution">
    <text evidence="1">The sequence shown here is derived from an EMBL/GenBank/DDBJ whole genome shotgun (WGS) entry which is preliminary data.</text>
</comment>
<dbReference type="PANTHER" id="PTHR43737:SF1">
    <property type="entry name" value="DUF1501 DOMAIN-CONTAINING PROTEIN"/>
    <property type="match status" value="1"/>
</dbReference>
<keyword evidence="2" id="KW-1185">Reference proteome</keyword>
<dbReference type="InterPro" id="IPR006311">
    <property type="entry name" value="TAT_signal"/>
</dbReference>
<protein>
    <recommendedName>
        <fullName evidence="3">DUF1501 domain-containing protein</fullName>
    </recommendedName>
</protein>
<dbReference type="PROSITE" id="PS51318">
    <property type="entry name" value="TAT"/>
    <property type="match status" value="1"/>
</dbReference>
<evidence type="ECO:0000313" key="1">
    <source>
        <dbReference type="EMBL" id="TWU06691.1"/>
    </source>
</evidence>
<dbReference type="Proteomes" id="UP000320735">
    <property type="component" value="Unassembled WGS sequence"/>
</dbReference>
<reference evidence="1 2" key="1">
    <citation type="submission" date="2019-02" db="EMBL/GenBank/DDBJ databases">
        <title>Deep-cultivation of Planctomycetes and their phenomic and genomic characterization uncovers novel biology.</title>
        <authorList>
            <person name="Wiegand S."/>
            <person name="Jogler M."/>
            <person name="Boedeker C."/>
            <person name="Pinto D."/>
            <person name="Vollmers J."/>
            <person name="Rivas-Marin E."/>
            <person name="Kohn T."/>
            <person name="Peeters S.H."/>
            <person name="Heuer A."/>
            <person name="Rast P."/>
            <person name="Oberbeckmann S."/>
            <person name="Bunk B."/>
            <person name="Jeske O."/>
            <person name="Meyerdierks A."/>
            <person name="Storesund J.E."/>
            <person name="Kallscheuer N."/>
            <person name="Luecker S."/>
            <person name="Lage O.M."/>
            <person name="Pohl T."/>
            <person name="Merkel B.J."/>
            <person name="Hornburger P."/>
            <person name="Mueller R.-W."/>
            <person name="Bruemmer F."/>
            <person name="Labrenz M."/>
            <person name="Spormann A.M."/>
            <person name="Op Den Camp H."/>
            <person name="Overmann J."/>
            <person name="Amann R."/>
            <person name="Jetten M.S.M."/>
            <person name="Mascher T."/>
            <person name="Medema M.H."/>
            <person name="Devos D.P."/>
            <person name="Kaster A.-K."/>
            <person name="Ovreas L."/>
            <person name="Rohde M."/>
            <person name="Galperin M.Y."/>
            <person name="Jogler C."/>
        </authorList>
    </citation>
    <scope>NUCLEOTIDE SEQUENCE [LARGE SCALE GENOMIC DNA]</scope>
    <source>
        <strain evidence="1 2">CA54</strain>
    </source>
</reference>
<dbReference type="EMBL" id="SJPP01000003">
    <property type="protein sequence ID" value="TWU06691.1"/>
    <property type="molecule type" value="Genomic_DNA"/>
</dbReference>
<dbReference type="Pfam" id="PF07394">
    <property type="entry name" value="DUF1501"/>
    <property type="match status" value="1"/>
</dbReference>
<gene>
    <name evidence="1" type="ORF">CA54_50900</name>
</gene>
<dbReference type="InterPro" id="IPR017850">
    <property type="entry name" value="Alkaline_phosphatase_core_sf"/>
</dbReference>
<evidence type="ECO:0008006" key="3">
    <source>
        <dbReference type="Google" id="ProtNLM"/>
    </source>
</evidence>
<dbReference type="InterPro" id="IPR010869">
    <property type="entry name" value="DUF1501"/>
</dbReference>
<name>A0A5C6B5C6_9PLAN</name>
<dbReference type="OrthoDB" id="252987at2"/>
<dbReference type="SUPFAM" id="SSF53649">
    <property type="entry name" value="Alkaline phosphatase-like"/>
    <property type="match status" value="1"/>
</dbReference>
<dbReference type="RefSeq" id="WP_146373554.1">
    <property type="nucleotide sequence ID" value="NZ_SJPP01000003.1"/>
</dbReference>
<evidence type="ECO:0000313" key="2">
    <source>
        <dbReference type="Proteomes" id="UP000320735"/>
    </source>
</evidence>